<keyword evidence="4" id="KW-1185">Reference proteome</keyword>
<name>A0A560GQI4_9PROT</name>
<protein>
    <submittedName>
        <fullName evidence="3">Iron-sulfur cluster assembly protein</fullName>
    </submittedName>
</protein>
<dbReference type="EMBL" id="VITR01000018">
    <property type="protein sequence ID" value="TWB35909.1"/>
    <property type="molecule type" value="Genomic_DNA"/>
</dbReference>
<proteinExistence type="inferred from homology"/>
<dbReference type="Proteomes" id="UP000315751">
    <property type="component" value="Unassembled WGS sequence"/>
</dbReference>
<evidence type="ECO:0000259" key="2">
    <source>
        <dbReference type="Pfam" id="PF01521"/>
    </source>
</evidence>
<dbReference type="PROSITE" id="PS01152">
    <property type="entry name" value="HESB"/>
    <property type="match status" value="1"/>
</dbReference>
<dbReference type="OrthoDB" id="9801228at2"/>
<dbReference type="InterPro" id="IPR000361">
    <property type="entry name" value="ATAP_core_dom"/>
</dbReference>
<dbReference type="InterPro" id="IPR050322">
    <property type="entry name" value="Fe-S_cluster_asmbl/transfer"/>
</dbReference>
<dbReference type="InterPro" id="IPR016092">
    <property type="entry name" value="ATAP"/>
</dbReference>
<dbReference type="AlphaFoldDB" id="A0A560GQI4"/>
<dbReference type="GO" id="GO:0016226">
    <property type="term" value="P:iron-sulfur cluster assembly"/>
    <property type="evidence" value="ECO:0007669"/>
    <property type="project" value="InterPro"/>
</dbReference>
<dbReference type="RefSeq" id="WP_145735712.1">
    <property type="nucleotide sequence ID" value="NZ_VITR01000018.1"/>
</dbReference>
<accession>A0A560GQI4</accession>
<dbReference type="InterPro" id="IPR035903">
    <property type="entry name" value="HesB-like_dom_sf"/>
</dbReference>
<evidence type="ECO:0000313" key="4">
    <source>
        <dbReference type="Proteomes" id="UP000315751"/>
    </source>
</evidence>
<dbReference type="FunFam" id="2.60.300.12:FF:000001">
    <property type="entry name" value="Iron-binding protein IscA"/>
    <property type="match status" value="1"/>
</dbReference>
<evidence type="ECO:0000313" key="3">
    <source>
        <dbReference type="EMBL" id="TWB35909.1"/>
    </source>
</evidence>
<dbReference type="Gene3D" id="2.60.300.12">
    <property type="entry name" value="HesB-like domain"/>
    <property type="match status" value="1"/>
</dbReference>
<dbReference type="SUPFAM" id="SSF89360">
    <property type="entry name" value="HesB-like domain"/>
    <property type="match status" value="1"/>
</dbReference>
<sequence>MSRMERPKAMSLTDAAAARVKEIMAQRETPAVGLRVGVKARGCSGLSYFVEYADAKKPFEEVVEEKGVTLLLDPASTMFLLGTEMDYKEDKFQSGFVFTNPNEKGRCGCGESFTV</sequence>
<comment type="caution">
    <text evidence="3">The sequence shown here is derived from an EMBL/GenBank/DDBJ whole genome shotgun (WGS) entry which is preliminary data.</text>
</comment>
<organism evidence="3 4">
    <name type="scientific">Nitrospirillum amazonense</name>
    <dbReference type="NCBI Taxonomy" id="28077"/>
    <lineage>
        <taxon>Bacteria</taxon>
        <taxon>Pseudomonadati</taxon>
        <taxon>Pseudomonadota</taxon>
        <taxon>Alphaproteobacteria</taxon>
        <taxon>Rhodospirillales</taxon>
        <taxon>Azospirillaceae</taxon>
        <taxon>Nitrospirillum</taxon>
    </lineage>
</organism>
<comment type="similarity">
    <text evidence="1">Belongs to the HesB/IscA family.</text>
</comment>
<dbReference type="Pfam" id="PF01521">
    <property type="entry name" value="Fe-S_biosyn"/>
    <property type="match status" value="1"/>
</dbReference>
<feature type="domain" description="Core" evidence="2">
    <location>
        <begin position="10"/>
        <end position="111"/>
    </location>
</feature>
<reference evidence="3 4" key="1">
    <citation type="submission" date="2019-06" db="EMBL/GenBank/DDBJ databases">
        <title>Genomic Encyclopedia of Type Strains, Phase IV (KMG-V): Genome sequencing to study the core and pangenomes of soil and plant-associated prokaryotes.</title>
        <authorList>
            <person name="Whitman W."/>
        </authorList>
    </citation>
    <scope>NUCLEOTIDE SEQUENCE [LARGE SCALE GENOMIC DNA]</scope>
    <source>
        <strain evidence="3 4">BR 11622</strain>
    </source>
</reference>
<gene>
    <name evidence="3" type="ORF">FBZ90_118112</name>
</gene>
<evidence type="ECO:0000256" key="1">
    <source>
        <dbReference type="ARBA" id="ARBA00006718"/>
    </source>
</evidence>
<dbReference type="GO" id="GO:0005737">
    <property type="term" value="C:cytoplasm"/>
    <property type="evidence" value="ECO:0007669"/>
    <property type="project" value="TreeGrafter"/>
</dbReference>
<dbReference type="PANTHER" id="PTHR10072">
    <property type="entry name" value="IRON-SULFUR CLUSTER ASSEMBLY PROTEIN"/>
    <property type="match status" value="1"/>
</dbReference>
<dbReference type="PANTHER" id="PTHR10072:SF41">
    <property type="entry name" value="IRON-SULFUR CLUSTER ASSEMBLY 1 HOMOLOG, MITOCHONDRIAL"/>
    <property type="match status" value="1"/>
</dbReference>
<dbReference type="GO" id="GO:0051537">
    <property type="term" value="F:2 iron, 2 sulfur cluster binding"/>
    <property type="evidence" value="ECO:0007669"/>
    <property type="project" value="TreeGrafter"/>
</dbReference>
<dbReference type="InterPro" id="IPR017870">
    <property type="entry name" value="FeS_cluster_insertion_CS"/>
</dbReference>
<dbReference type="NCBIfam" id="TIGR00049">
    <property type="entry name" value="iron-sulfur cluster assembly accessory protein"/>
    <property type="match status" value="1"/>
</dbReference>